<reference evidence="1 2" key="1">
    <citation type="journal article" date="2016" name="Mol. Biol. Evol.">
        <title>Comparative Genomics of Early-Diverging Mushroom-Forming Fungi Provides Insights into the Origins of Lignocellulose Decay Capabilities.</title>
        <authorList>
            <person name="Nagy L.G."/>
            <person name="Riley R."/>
            <person name="Tritt A."/>
            <person name="Adam C."/>
            <person name="Daum C."/>
            <person name="Floudas D."/>
            <person name="Sun H."/>
            <person name="Yadav J.S."/>
            <person name="Pangilinan J."/>
            <person name="Larsson K.H."/>
            <person name="Matsuura K."/>
            <person name="Barry K."/>
            <person name="Labutti K."/>
            <person name="Kuo R."/>
            <person name="Ohm R.A."/>
            <person name="Bhattacharya S.S."/>
            <person name="Shirouzu T."/>
            <person name="Yoshinaga Y."/>
            <person name="Martin F.M."/>
            <person name="Grigoriev I.V."/>
            <person name="Hibbett D.S."/>
        </authorList>
    </citation>
    <scope>NUCLEOTIDE SEQUENCE [LARGE SCALE GENOMIC DNA]</scope>
    <source>
        <strain evidence="1 2">L-15889</strain>
    </source>
</reference>
<gene>
    <name evidence="1" type="ORF">DAEQUDRAFT_119141</name>
</gene>
<evidence type="ECO:0000313" key="2">
    <source>
        <dbReference type="Proteomes" id="UP000076727"/>
    </source>
</evidence>
<sequence length="152" mass="16291">MKKHRSSIVQTQRPGGAARRRFQAVYVALSHVLQSTRVGVYVLGVGRKSIDIARGGGPGAVEGRGLPSTSGHRYGPKLGLRISRGDWLGARRDTPSIVLIYNAPAAGPCGLQPIFNACTLTNCPITHNKTLRITPPKDPYIPATRNADVCPK</sequence>
<proteinExistence type="predicted"/>
<dbReference type="EMBL" id="KV429178">
    <property type="protein sequence ID" value="KZT63495.1"/>
    <property type="molecule type" value="Genomic_DNA"/>
</dbReference>
<protein>
    <submittedName>
        <fullName evidence="1">Uncharacterized protein</fullName>
    </submittedName>
</protein>
<keyword evidence="2" id="KW-1185">Reference proteome</keyword>
<organism evidence="1 2">
    <name type="scientific">Daedalea quercina L-15889</name>
    <dbReference type="NCBI Taxonomy" id="1314783"/>
    <lineage>
        <taxon>Eukaryota</taxon>
        <taxon>Fungi</taxon>
        <taxon>Dikarya</taxon>
        <taxon>Basidiomycota</taxon>
        <taxon>Agaricomycotina</taxon>
        <taxon>Agaricomycetes</taxon>
        <taxon>Polyporales</taxon>
        <taxon>Fomitopsis</taxon>
    </lineage>
</organism>
<dbReference type="AlphaFoldDB" id="A0A165KRX8"/>
<dbReference type="Proteomes" id="UP000076727">
    <property type="component" value="Unassembled WGS sequence"/>
</dbReference>
<evidence type="ECO:0000313" key="1">
    <source>
        <dbReference type="EMBL" id="KZT63495.1"/>
    </source>
</evidence>
<name>A0A165KRX8_9APHY</name>
<accession>A0A165KRX8</accession>